<reference evidence="1" key="1">
    <citation type="journal article" date="2015" name="Nature">
        <title>Complex archaea that bridge the gap between prokaryotes and eukaryotes.</title>
        <authorList>
            <person name="Spang A."/>
            <person name="Saw J.H."/>
            <person name="Jorgensen S.L."/>
            <person name="Zaremba-Niedzwiedzka K."/>
            <person name="Martijn J."/>
            <person name="Lind A.E."/>
            <person name="van Eijk R."/>
            <person name="Schleper C."/>
            <person name="Guy L."/>
            <person name="Ettema T.J."/>
        </authorList>
    </citation>
    <scope>NUCLEOTIDE SEQUENCE</scope>
</reference>
<comment type="caution">
    <text evidence="1">The sequence shown here is derived from an EMBL/GenBank/DDBJ whole genome shotgun (WGS) entry which is preliminary data.</text>
</comment>
<name>A0A0F9AQQ4_9ZZZZ</name>
<protein>
    <submittedName>
        <fullName evidence="1">Uncharacterized protein</fullName>
    </submittedName>
</protein>
<evidence type="ECO:0000313" key="1">
    <source>
        <dbReference type="EMBL" id="KKK74526.1"/>
    </source>
</evidence>
<accession>A0A0F9AQQ4</accession>
<organism evidence="1">
    <name type="scientific">marine sediment metagenome</name>
    <dbReference type="NCBI Taxonomy" id="412755"/>
    <lineage>
        <taxon>unclassified sequences</taxon>
        <taxon>metagenomes</taxon>
        <taxon>ecological metagenomes</taxon>
    </lineage>
</organism>
<feature type="non-terminal residue" evidence="1">
    <location>
        <position position="1"/>
    </location>
</feature>
<gene>
    <name evidence="1" type="ORF">LCGC14_2882870</name>
</gene>
<dbReference type="AlphaFoldDB" id="A0A0F9AQQ4"/>
<sequence length="51" mass="5473">IQCWIDATDGITGNEPLEHREKLHILSVRCVGKNAISRSNAGGGNEIVRGS</sequence>
<proteinExistence type="predicted"/>
<dbReference type="EMBL" id="LAZR01056278">
    <property type="protein sequence ID" value="KKK74526.1"/>
    <property type="molecule type" value="Genomic_DNA"/>
</dbReference>